<dbReference type="Proteomes" id="UP000252355">
    <property type="component" value="Unassembled WGS sequence"/>
</dbReference>
<evidence type="ECO:0000313" key="4">
    <source>
        <dbReference type="Proteomes" id="UP000252355"/>
    </source>
</evidence>
<feature type="region of interest" description="Disordered" evidence="1">
    <location>
        <begin position="107"/>
        <end position="137"/>
    </location>
</feature>
<organism evidence="3 4">
    <name type="scientific">Candidatus Ozemobacter sibiricus</name>
    <dbReference type="NCBI Taxonomy" id="2268124"/>
    <lineage>
        <taxon>Bacteria</taxon>
        <taxon>Candidatus Ozemobacteria</taxon>
        <taxon>Candidatus Ozemobacterales</taxon>
        <taxon>Candidatus Ozemobacteraceae</taxon>
        <taxon>Candidatus Ozemobacter</taxon>
    </lineage>
</organism>
<feature type="region of interest" description="Disordered" evidence="1">
    <location>
        <begin position="357"/>
        <end position="400"/>
    </location>
</feature>
<name>A0A367ZNF9_9BACT</name>
<gene>
    <name evidence="3" type="ORF">OZSIB_4137</name>
</gene>
<proteinExistence type="predicted"/>
<reference evidence="3 4" key="1">
    <citation type="submission" date="2018-05" db="EMBL/GenBank/DDBJ databases">
        <title>A metagenomic window into the 2 km-deep terrestrial subsurface aquifer revealed taxonomically and functionally diverse microbial community comprising novel uncultured bacterial lineages.</title>
        <authorList>
            <person name="Kadnikov V.V."/>
            <person name="Mardanov A.V."/>
            <person name="Beletsky A.V."/>
            <person name="Banks D."/>
            <person name="Pimenov N.V."/>
            <person name="Frank Y.A."/>
            <person name="Karnachuk O.V."/>
            <person name="Ravin N.V."/>
        </authorList>
    </citation>
    <scope>NUCLEOTIDE SEQUENCE [LARGE SCALE GENOMIC DNA]</scope>
    <source>
        <strain evidence="3">BY5</strain>
    </source>
</reference>
<dbReference type="InterPro" id="IPR027383">
    <property type="entry name" value="Znf_put"/>
</dbReference>
<accession>A0A367ZNF9</accession>
<evidence type="ECO:0000256" key="1">
    <source>
        <dbReference type="SAM" id="MobiDB-lite"/>
    </source>
</evidence>
<evidence type="ECO:0000313" key="3">
    <source>
        <dbReference type="EMBL" id="RCK79665.1"/>
    </source>
</evidence>
<dbReference type="Gene3D" id="1.10.10.1320">
    <property type="entry name" value="Anti-sigma factor, zinc-finger domain"/>
    <property type="match status" value="1"/>
</dbReference>
<dbReference type="InterPro" id="IPR041916">
    <property type="entry name" value="Anti_sigma_zinc_sf"/>
</dbReference>
<feature type="domain" description="Putative zinc-finger" evidence="2">
    <location>
        <begin position="8"/>
        <end position="37"/>
    </location>
</feature>
<evidence type="ECO:0000259" key="2">
    <source>
        <dbReference type="Pfam" id="PF13490"/>
    </source>
</evidence>
<sequence>MSQHENEARLLDYLDGTLSPADQADLEAHCRSCPECRAALESAREAHQALRGLTLRPGPDLTAPIMERVCRLPVPTAESPTARPWLPFVLVIGLAIGGALALLSSQEPARPSGRAPGALPTGGEPTHPTPPVATPTAPTAAPVIAPPTLILARAEGSWQAAGVRVAEAVPDGTRLQTGPDGRLELACIGRRPPAMAHEDAAAPFATLVLLPESAGTIEAGALRLNQGAAWLRASPPPPDQAPLTIRHGDVTIHAHEAQAGLAITPDGLQGCVFSGALEIATQPSGRPLTVPSLTALRLEGTQVRLEPLATAAAAPWLPCLDPGLRYQIASPPSVASAALEAPDAVRVAPAGAAPVQASATAATAAHGLAEPATGPGPEPSPASAVTDLDETLLHHQPASD</sequence>
<comment type="caution">
    <text evidence="3">The sequence shown here is derived from an EMBL/GenBank/DDBJ whole genome shotgun (WGS) entry which is preliminary data.</text>
</comment>
<dbReference type="EMBL" id="QOQW01000011">
    <property type="protein sequence ID" value="RCK79665.1"/>
    <property type="molecule type" value="Genomic_DNA"/>
</dbReference>
<dbReference type="Pfam" id="PF13490">
    <property type="entry name" value="zf-HC2"/>
    <property type="match status" value="1"/>
</dbReference>
<protein>
    <recommendedName>
        <fullName evidence="2">Putative zinc-finger domain-containing protein</fullName>
    </recommendedName>
</protein>
<feature type="compositionally biased region" description="Low complexity" evidence="1">
    <location>
        <begin position="357"/>
        <end position="373"/>
    </location>
</feature>
<dbReference type="AlphaFoldDB" id="A0A367ZNF9"/>